<feature type="compositionally biased region" description="Low complexity" evidence="1">
    <location>
        <begin position="238"/>
        <end position="250"/>
    </location>
</feature>
<organism evidence="2 3">
    <name type="scientific">Volvox reticuliferus</name>
    <dbReference type="NCBI Taxonomy" id="1737510"/>
    <lineage>
        <taxon>Eukaryota</taxon>
        <taxon>Viridiplantae</taxon>
        <taxon>Chlorophyta</taxon>
        <taxon>core chlorophytes</taxon>
        <taxon>Chlorophyceae</taxon>
        <taxon>CS clade</taxon>
        <taxon>Chlamydomonadales</taxon>
        <taxon>Volvocaceae</taxon>
        <taxon>Volvox</taxon>
    </lineage>
</organism>
<evidence type="ECO:0000313" key="2">
    <source>
        <dbReference type="EMBL" id="GIM06863.1"/>
    </source>
</evidence>
<feature type="non-terminal residue" evidence="2">
    <location>
        <position position="279"/>
    </location>
</feature>
<dbReference type="EMBL" id="BNCQ01000022">
    <property type="protein sequence ID" value="GIM06863.1"/>
    <property type="molecule type" value="Genomic_DNA"/>
</dbReference>
<feature type="compositionally biased region" description="Low complexity" evidence="1">
    <location>
        <begin position="261"/>
        <end position="279"/>
    </location>
</feature>
<evidence type="ECO:0000256" key="1">
    <source>
        <dbReference type="SAM" id="MobiDB-lite"/>
    </source>
</evidence>
<sequence length="279" mass="27470">MCNTDKPRRGADGGMGQSSGAGSGGGRGESGRMGGRRAATAAVAVAAGGPVPTPRALEGPSQLGRQVVTSADRNSGGDGGLMRTTPIVRIEAPHESEPKGLRTVEGTSESSKRRKIQEELLRQPQHQHLPSGIAKVPPPPHPPPPPPPSPQQQKPLGAQLAGLVSGPLTAPSRSGKVPEGGTGDLNAELSGAREEGPGRPAGAMMAAAAAAAAGPTPHGASGSKAAAAKVGVKRRRASAPAGTAAAPSTGLVSPNVAMATSPDSAAPSVGPAAVVEKER</sequence>
<feature type="compositionally biased region" description="Basic and acidic residues" evidence="1">
    <location>
        <begin position="1"/>
        <end position="11"/>
    </location>
</feature>
<dbReference type="AlphaFoldDB" id="A0A8J4GFW7"/>
<accession>A0A8J4GFW7</accession>
<feature type="compositionally biased region" description="Pro residues" evidence="1">
    <location>
        <begin position="136"/>
        <end position="150"/>
    </location>
</feature>
<feature type="region of interest" description="Disordered" evidence="1">
    <location>
        <begin position="237"/>
        <end position="279"/>
    </location>
</feature>
<protein>
    <submittedName>
        <fullName evidence="2">Uncharacterized protein</fullName>
    </submittedName>
</protein>
<feature type="region of interest" description="Disordered" evidence="1">
    <location>
        <begin position="1"/>
        <end position="203"/>
    </location>
</feature>
<reference evidence="2" key="1">
    <citation type="journal article" date="2021" name="Proc. Natl. Acad. Sci. U.S.A.">
        <title>Three genomes in the algal genus Volvox reveal the fate of a haploid sex-determining region after a transition to homothallism.</title>
        <authorList>
            <person name="Yamamoto K."/>
            <person name="Hamaji T."/>
            <person name="Kawai-Toyooka H."/>
            <person name="Matsuzaki R."/>
            <person name="Takahashi F."/>
            <person name="Nishimura Y."/>
            <person name="Kawachi M."/>
            <person name="Noguchi H."/>
            <person name="Minakuchi Y."/>
            <person name="Umen J.G."/>
            <person name="Toyoda A."/>
            <person name="Nozaki H."/>
        </authorList>
    </citation>
    <scope>NUCLEOTIDE SEQUENCE</scope>
    <source>
        <strain evidence="2">NIES-3785</strain>
    </source>
</reference>
<proteinExistence type="predicted"/>
<feature type="compositionally biased region" description="Basic and acidic residues" evidence="1">
    <location>
        <begin position="91"/>
        <end position="102"/>
    </location>
</feature>
<dbReference type="Proteomes" id="UP000722791">
    <property type="component" value="Unassembled WGS sequence"/>
</dbReference>
<feature type="compositionally biased region" description="Low complexity" evidence="1">
    <location>
        <begin position="36"/>
        <end position="56"/>
    </location>
</feature>
<feature type="compositionally biased region" description="Gly residues" evidence="1">
    <location>
        <begin position="12"/>
        <end position="33"/>
    </location>
</feature>
<name>A0A8J4GFW7_9CHLO</name>
<evidence type="ECO:0000313" key="3">
    <source>
        <dbReference type="Proteomes" id="UP000722791"/>
    </source>
</evidence>
<comment type="caution">
    <text evidence="2">The sequence shown here is derived from an EMBL/GenBank/DDBJ whole genome shotgun (WGS) entry which is preliminary data.</text>
</comment>
<gene>
    <name evidence="2" type="ORF">Vretimale_11105</name>
</gene>
<feature type="compositionally biased region" description="Polar residues" evidence="1">
    <location>
        <begin position="63"/>
        <end position="73"/>
    </location>
</feature>